<dbReference type="InterPro" id="IPR011010">
    <property type="entry name" value="DNA_brk_join_enz"/>
</dbReference>
<dbReference type="EMBL" id="JBDIME010000027">
    <property type="protein sequence ID" value="MEN2792374.1"/>
    <property type="molecule type" value="Genomic_DNA"/>
</dbReference>
<evidence type="ECO:0000256" key="1">
    <source>
        <dbReference type="ARBA" id="ARBA00008857"/>
    </source>
</evidence>
<evidence type="ECO:0000256" key="4">
    <source>
        <dbReference type="ARBA" id="ARBA00023172"/>
    </source>
</evidence>
<dbReference type="Pfam" id="PF22022">
    <property type="entry name" value="Phage_int_M"/>
    <property type="match status" value="1"/>
</dbReference>
<dbReference type="InterPro" id="IPR010998">
    <property type="entry name" value="Integrase_recombinase_N"/>
</dbReference>
<reference evidence="7 8" key="1">
    <citation type="submission" date="2024-05" db="EMBL/GenBank/DDBJ databases">
        <authorList>
            <person name="Liu Q."/>
            <person name="Xin Y.-H."/>
        </authorList>
    </citation>
    <scope>NUCLEOTIDE SEQUENCE [LARGE SCALE GENOMIC DNA]</scope>
    <source>
        <strain evidence="7 8">CGMCC 1.10181</strain>
    </source>
</reference>
<keyword evidence="2" id="KW-0229">DNA integration</keyword>
<dbReference type="PROSITE" id="PS51900">
    <property type="entry name" value="CB"/>
    <property type="match status" value="1"/>
</dbReference>
<accession>A0ABU9Y9B1</accession>
<evidence type="ECO:0000256" key="3">
    <source>
        <dbReference type="ARBA" id="ARBA00023125"/>
    </source>
</evidence>
<keyword evidence="8" id="KW-1185">Reference proteome</keyword>
<dbReference type="InterPro" id="IPR053876">
    <property type="entry name" value="Phage_int_M"/>
</dbReference>
<dbReference type="InterPro" id="IPR044068">
    <property type="entry name" value="CB"/>
</dbReference>
<dbReference type="PANTHER" id="PTHR30629">
    <property type="entry name" value="PROPHAGE INTEGRASE"/>
    <property type="match status" value="1"/>
</dbReference>
<dbReference type="RefSeq" id="WP_343890927.1">
    <property type="nucleotide sequence ID" value="NZ_BAAAEH010000036.1"/>
</dbReference>
<comment type="similarity">
    <text evidence="1">Belongs to the 'phage' integrase family.</text>
</comment>
<dbReference type="PANTHER" id="PTHR30629:SF2">
    <property type="entry name" value="PROPHAGE INTEGRASE INTS-RELATED"/>
    <property type="match status" value="1"/>
</dbReference>
<dbReference type="InterPro" id="IPR025166">
    <property type="entry name" value="Integrase_DNA_bind_dom"/>
</dbReference>
<proteinExistence type="inferred from homology"/>
<dbReference type="Gene3D" id="1.10.443.10">
    <property type="entry name" value="Intergrase catalytic core"/>
    <property type="match status" value="1"/>
</dbReference>
<protein>
    <submittedName>
        <fullName evidence="7">Integrase arm-type DNA-binding domain-containing protein</fullName>
    </submittedName>
</protein>
<evidence type="ECO:0000259" key="6">
    <source>
        <dbReference type="PROSITE" id="PS51900"/>
    </source>
</evidence>
<keyword evidence="3 5" id="KW-0238">DNA-binding</keyword>
<dbReference type="Gene3D" id="3.30.160.390">
    <property type="entry name" value="Integrase, DNA-binding domain"/>
    <property type="match status" value="1"/>
</dbReference>
<organism evidence="7 8">
    <name type="scientific">Sphingomonas oligophenolica</name>
    <dbReference type="NCBI Taxonomy" id="301154"/>
    <lineage>
        <taxon>Bacteria</taxon>
        <taxon>Pseudomonadati</taxon>
        <taxon>Pseudomonadota</taxon>
        <taxon>Alphaproteobacteria</taxon>
        <taxon>Sphingomonadales</taxon>
        <taxon>Sphingomonadaceae</taxon>
        <taxon>Sphingomonas</taxon>
    </lineage>
</organism>
<gene>
    <name evidence="7" type="ORF">ABC974_22270</name>
</gene>
<name>A0ABU9Y9B1_9SPHN</name>
<dbReference type="GO" id="GO:0003677">
    <property type="term" value="F:DNA binding"/>
    <property type="evidence" value="ECO:0007669"/>
    <property type="project" value="UniProtKB-KW"/>
</dbReference>
<dbReference type="Pfam" id="PF13356">
    <property type="entry name" value="Arm-DNA-bind_3"/>
    <property type="match status" value="1"/>
</dbReference>
<evidence type="ECO:0000313" key="8">
    <source>
        <dbReference type="Proteomes" id="UP001419910"/>
    </source>
</evidence>
<feature type="domain" description="Core-binding (CB)" evidence="6">
    <location>
        <begin position="98"/>
        <end position="179"/>
    </location>
</feature>
<dbReference type="InterPro" id="IPR013762">
    <property type="entry name" value="Integrase-like_cat_sf"/>
</dbReference>
<dbReference type="Gene3D" id="1.10.150.130">
    <property type="match status" value="1"/>
</dbReference>
<comment type="caution">
    <text evidence="7">The sequence shown here is derived from an EMBL/GenBank/DDBJ whole genome shotgun (WGS) entry which is preliminary data.</text>
</comment>
<dbReference type="InterPro" id="IPR038488">
    <property type="entry name" value="Integrase_DNA-bd_sf"/>
</dbReference>
<evidence type="ECO:0000313" key="7">
    <source>
        <dbReference type="EMBL" id="MEN2792374.1"/>
    </source>
</evidence>
<keyword evidence="4" id="KW-0233">DNA recombination</keyword>
<dbReference type="Proteomes" id="UP001419910">
    <property type="component" value="Unassembled WGS sequence"/>
</dbReference>
<sequence>MTLTIAEVKNAKAGDKNLKLADSGGLFLLVTKSGAKSWRYKYRFGVKEKLLTLGLYPDVGLVAARELRDDARKLIRAGKDPALEAQKKRDAEIDAANATFRKQAEEWMMDQAPVWSSSHAVRVRNRIERDLYPMLGHRPIGDVDSSIVLRALRKIEARGSIETAKRVRGYAFAIFKRAKAERLVSMNTVMEIDEIKDALKPSRPGVKQPALTTLPELLELQLSVDRSTAHTVTKLASRLKALTLVRIGVLRTATWSEFSGVDWADPDAICEKPMWSISAKRMKLEVEDKGNEAFGHDVHLSRQAVETLRALRVLTGTCELLFPSTKSWREPMTDATLSSLYKRMAGGRYKGRMVPHGWRSAFSTIMNERAAELERDADRMIIDMMLAHVPEGISASEWAYNRARYRKPQAALYQVWADLISAGLPGPLTLIIQGER</sequence>
<dbReference type="SUPFAM" id="SSF56349">
    <property type="entry name" value="DNA breaking-rejoining enzymes"/>
    <property type="match status" value="1"/>
</dbReference>
<evidence type="ECO:0000256" key="2">
    <source>
        <dbReference type="ARBA" id="ARBA00022908"/>
    </source>
</evidence>
<dbReference type="InterPro" id="IPR050808">
    <property type="entry name" value="Phage_Integrase"/>
</dbReference>
<evidence type="ECO:0000256" key="5">
    <source>
        <dbReference type="PROSITE-ProRule" id="PRU01248"/>
    </source>
</evidence>